<protein>
    <submittedName>
        <fullName evidence="1">Uncharacterized protein</fullName>
    </submittedName>
</protein>
<reference evidence="1" key="1">
    <citation type="submission" date="2022-02" db="EMBL/GenBank/DDBJ databases">
        <title>Plant Genome Project.</title>
        <authorList>
            <person name="Zhang R.-G."/>
        </authorList>
    </citation>
    <scope>NUCLEOTIDE SEQUENCE</scope>
    <source>
        <strain evidence="1">AT1</strain>
    </source>
</reference>
<sequence>MADGTISFADGLGSKALDSDEIRRKLRVTGASLTSDSTASPSNLDSQLENPNLLRSSSDFPACSHSQLVINCPHAGRLSDTEQKAASHEWIQVGNGKPKTIPCDSVAAPSSPHHNTVSNDPTVIQVEECSESEGKMLKILGELHTLLANLLTVRSDAISAQLDAAVVQVQIAVVLAVVTGCCY</sequence>
<organism evidence="1 2">
    <name type="scientific">Rhododendron molle</name>
    <name type="common">Chinese azalea</name>
    <name type="synonym">Azalea mollis</name>
    <dbReference type="NCBI Taxonomy" id="49168"/>
    <lineage>
        <taxon>Eukaryota</taxon>
        <taxon>Viridiplantae</taxon>
        <taxon>Streptophyta</taxon>
        <taxon>Embryophyta</taxon>
        <taxon>Tracheophyta</taxon>
        <taxon>Spermatophyta</taxon>
        <taxon>Magnoliopsida</taxon>
        <taxon>eudicotyledons</taxon>
        <taxon>Gunneridae</taxon>
        <taxon>Pentapetalae</taxon>
        <taxon>asterids</taxon>
        <taxon>Ericales</taxon>
        <taxon>Ericaceae</taxon>
        <taxon>Ericoideae</taxon>
        <taxon>Rhodoreae</taxon>
        <taxon>Rhododendron</taxon>
    </lineage>
</organism>
<gene>
    <name evidence="1" type="ORF">RHMOL_Rhmol08G0112500</name>
</gene>
<evidence type="ECO:0000313" key="2">
    <source>
        <dbReference type="Proteomes" id="UP001062846"/>
    </source>
</evidence>
<dbReference type="Proteomes" id="UP001062846">
    <property type="component" value="Chromosome 8"/>
</dbReference>
<keyword evidence="2" id="KW-1185">Reference proteome</keyword>
<accession>A0ACC0MP79</accession>
<dbReference type="EMBL" id="CM046395">
    <property type="protein sequence ID" value="KAI8542098.1"/>
    <property type="molecule type" value="Genomic_DNA"/>
</dbReference>
<proteinExistence type="predicted"/>
<evidence type="ECO:0000313" key="1">
    <source>
        <dbReference type="EMBL" id="KAI8542098.1"/>
    </source>
</evidence>
<comment type="caution">
    <text evidence="1">The sequence shown here is derived from an EMBL/GenBank/DDBJ whole genome shotgun (WGS) entry which is preliminary data.</text>
</comment>
<name>A0ACC0MP79_RHOML</name>